<organism evidence="31 32">
    <name type="scientific">Octodon degus</name>
    <name type="common">Degu</name>
    <name type="synonym">Sciurus degus</name>
    <dbReference type="NCBI Taxonomy" id="10160"/>
    <lineage>
        <taxon>Eukaryota</taxon>
        <taxon>Metazoa</taxon>
        <taxon>Chordata</taxon>
        <taxon>Craniata</taxon>
        <taxon>Vertebrata</taxon>
        <taxon>Euteleostomi</taxon>
        <taxon>Mammalia</taxon>
        <taxon>Eutheria</taxon>
        <taxon>Euarchontoglires</taxon>
        <taxon>Glires</taxon>
        <taxon>Rodentia</taxon>
        <taxon>Hystricomorpha</taxon>
        <taxon>Octodontidae</taxon>
        <taxon>Octodon</taxon>
    </lineage>
</organism>
<evidence type="ECO:0000256" key="25">
    <source>
        <dbReference type="ARBA" id="ARBA00048989"/>
    </source>
</evidence>
<evidence type="ECO:0000256" key="9">
    <source>
        <dbReference type="ARBA" id="ARBA00022824"/>
    </source>
</evidence>
<evidence type="ECO:0000256" key="28">
    <source>
        <dbReference type="ARBA" id="ARBA00049475"/>
    </source>
</evidence>
<dbReference type="InterPro" id="IPR020946">
    <property type="entry name" value="Flavin_mOase-like"/>
</dbReference>
<dbReference type="OrthoDB" id="66881at2759"/>
<keyword evidence="11" id="KW-0492">Microsome</keyword>
<evidence type="ECO:0000256" key="5">
    <source>
        <dbReference type="ARBA" id="ARBA00022481"/>
    </source>
</evidence>
<keyword evidence="13" id="KW-1133">Transmembrane helix</keyword>
<gene>
    <name evidence="32" type="primary">LOC101568394</name>
</gene>
<comment type="catalytic activity">
    <reaction evidence="26">
        <text>heptan-4-one + NADPH + O2 + H(+) = propyl butanoate + NADP(+) + H2O</text>
        <dbReference type="Rhea" id="RHEA:54852"/>
        <dbReference type="ChEBI" id="CHEBI:15377"/>
        <dbReference type="ChEBI" id="CHEBI:15378"/>
        <dbReference type="ChEBI" id="CHEBI:15379"/>
        <dbReference type="ChEBI" id="CHEBI:57783"/>
        <dbReference type="ChEBI" id="CHEBI:58349"/>
        <dbReference type="ChEBI" id="CHEBI:89484"/>
        <dbReference type="ChEBI" id="CHEBI:89719"/>
    </reaction>
    <physiologicalReaction direction="left-to-right" evidence="26">
        <dbReference type="Rhea" id="RHEA:54853"/>
    </physiologicalReaction>
</comment>
<keyword evidence="10 29" id="KW-0274">FAD</keyword>
<dbReference type="InParanoid" id="A0A6P3FFX1"/>
<dbReference type="AlphaFoldDB" id="A0A6P3FFX1"/>
<dbReference type="GO" id="GO:0050660">
    <property type="term" value="F:flavin adenine dinucleotide binding"/>
    <property type="evidence" value="ECO:0007669"/>
    <property type="project" value="InterPro"/>
</dbReference>
<evidence type="ECO:0000256" key="14">
    <source>
        <dbReference type="ARBA" id="ARBA00023002"/>
    </source>
</evidence>
<comment type="catalytic activity">
    <reaction evidence="23">
        <text>hexan-3-one + NADPH + O2 + H(+) = ethyl butanoate + NADP(+) + H2O</text>
        <dbReference type="Rhea" id="RHEA:54844"/>
        <dbReference type="ChEBI" id="CHEBI:15377"/>
        <dbReference type="ChEBI" id="CHEBI:15378"/>
        <dbReference type="ChEBI" id="CHEBI:15379"/>
        <dbReference type="ChEBI" id="CHEBI:57783"/>
        <dbReference type="ChEBI" id="CHEBI:58349"/>
        <dbReference type="ChEBI" id="CHEBI:88764"/>
        <dbReference type="ChEBI" id="CHEBI:89891"/>
    </reaction>
    <physiologicalReaction direction="left-to-right" evidence="23">
        <dbReference type="Rhea" id="RHEA:54845"/>
    </physiologicalReaction>
</comment>
<proteinExistence type="inferred from homology"/>
<evidence type="ECO:0000313" key="31">
    <source>
        <dbReference type="Proteomes" id="UP000515203"/>
    </source>
</evidence>
<evidence type="ECO:0000256" key="29">
    <source>
        <dbReference type="PIRNR" id="PIRNR000332"/>
    </source>
</evidence>
<evidence type="ECO:0000256" key="23">
    <source>
        <dbReference type="ARBA" id="ARBA00047977"/>
    </source>
</evidence>
<evidence type="ECO:0000256" key="12">
    <source>
        <dbReference type="ARBA" id="ARBA00022857"/>
    </source>
</evidence>
<evidence type="ECO:0000256" key="19">
    <source>
        <dbReference type="ARBA" id="ARBA00047426"/>
    </source>
</evidence>
<evidence type="ECO:0000256" key="7">
    <source>
        <dbReference type="ARBA" id="ARBA00022630"/>
    </source>
</evidence>
<dbReference type="SUPFAM" id="SSF51905">
    <property type="entry name" value="FAD/NAD(P)-binding domain"/>
    <property type="match status" value="2"/>
</dbReference>
<dbReference type="GO" id="GO:0005789">
    <property type="term" value="C:endoplasmic reticulum membrane"/>
    <property type="evidence" value="ECO:0007669"/>
    <property type="project" value="UniProtKB-SubCell"/>
</dbReference>
<evidence type="ECO:0000256" key="22">
    <source>
        <dbReference type="ARBA" id="ARBA00047864"/>
    </source>
</evidence>
<comment type="cofactor">
    <cofactor evidence="1 29 30">
        <name>FAD</name>
        <dbReference type="ChEBI" id="CHEBI:57692"/>
    </cofactor>
</comment>
<comment type="catalytic activity">
    <reaction evidence="21">
        <text>sulcatone + NADPH + O2 + H(+) = 4-methylpent-3-en-1-yl acetate + NADP(+) + H2O</text>
        <dbReference type="Rhea" id="RHEA:54864"/>
        <dbReference type="ChEBI" id="CHEBI:15377"/>
        <dbReference type="ChEBI" id="CHEBI:15378"/>
        <dbReference type="ChEBI" id="CHEBI:15379"/>
        <dbReference type="ChEBI" id="CHEBI:16310"/>
        <dbReference type="ChEBI" id="CHEBI:57783"/>
        <dbReference type="ChEBI" id="CHEBI:58349"/>
        <dbReference type="ChEBI" id="CHEBI:138373"/>
    </reaction>
    <physiologicalReaction direction="left-to-right" evidence="21">
        <dbReference type="Rhea" id="RHEA:54865"/>
    </physiologicalReaction>
</comment>
<evidence type="ECO:0000313" key="32">
    <source>
        <dbReference type="RefSeq" id="XP_004646113.1"/>
    </source>
</evidence>
<dbReference type="FunFam" id="3.50.50.60:FF:000409">
    <property type="entry name" value="Dimethylaniline monooxygenase [N-oxide-forming]"/>
    <property type="match status" value="1"/>
</dbReference>
<evidence type="ECO:0000256" key="4">
    <source>
        <dbReference type="ARBA" id="ARBA00009183"/>
    </source>
</evidence>
<dbReference type="GeneID" id="101568394"/>
<keyword evidence="31" id="KW-1185">Reference proteome</keyword>
<dbReference type="FunFam" id="3.50.50.60:FF:000073">
    <property type="entry name" value="Dimethylaniline monooxygenase [N-oxide-forming]"/>
    <property type="match status" value="1"/>
</dbReference>
<evidence type="ECO:0000256" key="6">
    <source>
        <dbReference type="ARBA" id="ARBA00022553"/>
    </source>
</evidence>
<evidence type="ECO:0000256" key="20">
    <source>
        <dbReference type="ARBA" id="ARBA00047574"/>
    </source>
</evidence>
<evidence type="ECO:0000256" key="13">
    <source>
        <dbReference type="ARBA" id="ARBA00022989"/>
    </source>
</evidence>
<dbReference type="EC" id="1.-.-.-" evidence="30"/>
<dbReference type="GO" id="GO:0006629">
    <property type="term" value="P:lipid metabolic process"/>
    <property type="evidence" value="ECO:0007669"/>
    <property type="project" value="UniProtKB-KW"/>
</dbReference>
<comment type="subcellular location">
    <subcellularLocation>
        <location evidence="3 29">Endoplasmic reticulum membrane</location>
    </subcellularLocation>
    <subcellularLocation>
        <location evidence="2">Microsome membrane</location>
    </subcellularLocation>
</comment>
<evidence type="ECO:0000256" key="17">
    <source>
        <dbReference type="ARBA" id="ARBA00023136"/>
    </source>
</evidence>
<sequence length="544" mass="62020">MTKKQIAVIGAGISGLGAIKCCLDEELEPICFERSNDIGGLWRFQKNSSEKMPSIYKSVTINTSKEMMCFSDFPIPDHFPNYMHNSKLMEYLRMYAKHFDLLKYIHFKTKVQSVRKRADFSISGQWDVVVETEGKQEAFVFDGILVCSGHHTDPYLPLRSFPGIEKFEGCYFHSRDYKSPEDFVGKRIIVVGIGNSGVDIAVELSRVAEQVFLSTRRGAWILHRVWENGYPMDSSFFTRFNSFLQKVLTTAVINNYLEKTVNSRFNHAHYGLQPQHRPLSQHPTVSDDLPNHIISGKVQVKCNVREFTETDAVFDDGTVEENIDVVIFATGYSFSFPFLDGLIEVTNNEVSLYKLMFPPTLTKPTLAVIGLIQPLGIILPIAELQSRWAVRVFKGLSTLPSVKNMMSDITQRKGAMEKRYVKTARHTIQVDHIEYMDEIAALVGVKPNLLFLFFSDPKLAIEVFFGPCTPYQYRLQGPGKWDGARKAIMTQRERIIKPLRTRVASEDSCSSSWLPWMKVTPFVLAFLAAGLPYFRYIHHVEGKE</sequence>
<dbReference type="PANTHER" id="PTHR23023">
    <property type="entry name" value="DIMETHYLANILINE MONOOXYGENASE"/>
    <property type="match status" value="1"/>
</dbReference>
<dbReference type="FunCoup" id="A0A6P3FFX1">
    <property type="interactions" value="50"/>
</dbReference>
<keyword evidence="16" id="KW-0443">Lipid metabolism</keyword>
<evidence type="ECO:0000256" key="15">
    <source>
        <dbReference type="ARBA" id="ARBA00023033"/>
    </source>
</evidence>
<dbReference type="InterPro" id="IPR036188">
    <property type="entry name" value="FAD/NAD-bd_sf"/>
</dbReference>
<keyword evidence="12 29" id="KW-0521">NADP</keyword>
<keyword evidence="14 29" id="KW-0560">Oxidoreductase</keyword>
<comment type="catalytic activity">
    <reaction evidence="20">
        <text>heptan-2-one + NADPH + O2 + H(+) = pentyl acetate + NADP(+) + H2O</text>
        <dbReference type="Rhea" id="RHEA:54836"/>
        <dbReference type="ChEBI" id="CHEBI:5672"/>
        <dbReference type="ChEBI" id="CHEBI:15377"/>
        <dbReference type="ChEBI" id="CHEBI:15378"/>
        <dbReference type="ChEBI" id="CHEBI:15379"/>
        <dbReference type="ChEBI" id="CHEBI:57783"/>
        <dbReference type="ChEBI" id="CHEBI:58349"/>
        <dbReference type="ChEBI" id="CHEBI:87362"/>
    </reaction>
    <physiologicalReaction direction="left-to-right" evidence="20">
        <dbReference type="Rhea" id="RHEA:54837"/>
    </physiologicalReaction>
</comment>
<evidence type="ECO:0000256" key="26">
    <source>
        <dbReference type="ARBA" id="ARBA00048990"/>
    </source>
</evidence>
<evidence type="ECO:0000256" key="11">
    <source>
        <dbReference type="ARBA" id="ARBA00022848"/>
    </source>
</evidence>
<comment type="catalytic activity">
    <reaction evidence="22">
        <text>NADPH + O2 + H(+) = H2O2 + NADP(+)</text>
        <dbReference type="Rhea" id="RHEA:11260"/>
        <dbReference type="ChEBI" id="CHEBI:15378"/>
        <dbReference type="ChEBI" id="CHEBI:15379"/>
        <dbReference type="ChEBI" id="CHEBI:16240"/>
        <dbReference type="ChEBI" id="CHEBI:57783"/>
        <dbReference type="ChEBI" id="CHEBI:58349"/>
        <dbReference type="EC" id="1.6.3.1"/>
    </reaction>
    <physiologicalReaction direction="left-to-right" evidence="22">
        <dbReference type="Rhea" id="RHEA:11261"/>
    </physiologicalReaction>
</comment>
<dbReference type="PRINTS" id="PR00370">
    <property type="entry name" value="FMOXYGENASE"/>
</dbReference>
<evidence type="ECO:0000256" key="21">
    <source>
        <dbReference type="ARBA" id="ARBA00047855"/>
    </source>
</evidence>
<accession>A0A6P3FFX1</accession>
<dbReference type="InterPro" id="IPR050346">
    <property type="entry name" value="FMO-like"/>
</dbReference>
<comment type="catalytic activity">
    <reaction evidence="19">
        <text>hexan-3-one + NADPH + O2 + H(+) = propyl propanoate + NADP(+) + H2O</text>
        <dbReference type="Rhea" id="RHEA:54848"/>
        <dbReference type="ChEBI" id="CHEBI:15377"/>
        <dbReference type="ChEBI" id="CHEBI:15378"/>
        <dbReference type="ChEBI" id="CHEBI:15379"/>
        <dbReference type="ChEBI" id="CHEBI:57783"/>
        <dbReference type="ChEBI" id="CHEBI:58349"/>
        <dbReference type="ChEBI" id="CHEBI:89828"/>
        <dbReference type="ChEBI" id="CHEBI:89891"/>
    </reaction>
    <physiologicalReaction direction="left-to-right" evidence="19">
        <dbReference type="Rhea" id="RHEA:54849"/>
    </physiologicalReaction>
</comment>
<dbReference type="InterPro" id="IPR000960">
    <property type="entry name" value="Flavin_mOase"/>
</dbReference>
<evidence type="ECO:0000256" key="1">
    <source>
        <dbReference type="ARBA" id="ARBA00001974"/>
    </source>
</evidence>
<comment type="catalytic activity">
    <reaction evidence="24">
        <text>octan-3-one + NADPH + O2 + H(+) = ethyl hexanoate + NADP(+) + H2O</text>
        <dbReference type="Rhea" id="RHEA:54856"/>
        <dbReference type="ChEBI" id="CHEBI:15377"/>
        <dbReference type="ChEBI" id="CHEBI:15378"/>
        <dbReference type="ChEBI" id="CHEBI:15379"/>
        <dbReference type="ChEBI" id="CHEBI:57783"/>
        <dbReference type="ChEBI" id="CHEBI:58349"/>
        <dbReference type="ChEBI" id="CHEBI:80946"/>
        <dbReference type="ChEBI" id="CHEBI:86055"/>
    </reaction>
    <physiologicalReaction direction="left-to-right" evidence="24">
        <dbReference type="Rhea" id="RHEA:54857"/>
    </physiologicalReaction>
</comment>
<evidence type="ECO:0000256" key="24">
    <source>
        <dbReference type="ARBA" id="ARBA00048459"/>
    </source>
</evidence>
<evidence type="ECO:0000256" key="30">
    <source>
        <dbReference type="RuleBase" id="RU361177"/>
    </source>
</evidence>
<dbReference type="Pfam" id="PF00743">
    <property type="entry name" value="FMO-like"/>
    <property type="match status" value="1"/>
</dbReference>
<evidence type="ECO:0000256" key="27">
    <source>
        <dbReference type="ARBA" id="ARBA00049443"/>
    </source>
</evidence>
<comment type="similarity">
    <text evidence="4 29 30">Belongs to the FMO family.</text>
</comment>
<keyword evidence="7 29" id="KW-0285">Flavoprotein</keyword>
<comment type="catalytic activity">
    <reaction evidence="27">
        <text>N,N-dimethylaniline + NADPH + O2 + H(+) = N,N-dimethylaniline N-oxide + NADP(+) + H2O</text>
        <dbReference type="Rhea" id="RHEA:24468"/>
        <dbReference type="ChEBI" id="CHEBI:15377"/>
        <dbReference type="ChEBI" id="CHEBI:15378"/>
        <dbReference type="ChEBI" id="CHEBI:15379"/>
        <dbReference type="ChEBI" id="CHEBI:16269"/>
        <dbReference type="ChEBI" id="CHEBI:17735"/>
        <dbReference type="ChEBI" id="CHEBI:57783"/>
        <dbReference type="ChEBI" id="CHEBI:58349"/>
        <dbReference type="EC" id="1.14.13.8"/>
    </reaction>
    <physiologicalReaction direction="left-to-right" evidence="27">
        <dbReference type="Rhea" id="RHEA:24469"/>
    </physiologicalReaction>
</comment>
<dbReference type="Proteomes" id="UP000515203">
    <property type="component" value="Unplaced"/>
</dbReference>
<evidence type="ECO:0000256" key="16">
    <source>
        <dbReference type="ARBA" id="ARBA00023098"/>
    </source>
</evidence>
<dbReference type="GO" id="GO:0016174">
    <property type="term" value="F:NAD(P)H oxidase H2O2-forming activity"/>
    <property type="evidence" value="ECO:0007669"/>
    <property type="project" value="UniProtKB-EC"/>
</dbReference>
<evidence type="ECO:0000256" key="18">
    <source>
        <dbReference type="ARBA" id="ARBA00045722"/>
    </source>
</evidence>
<dbReference type="RefSeq" id="XP_004646113.1">
    <property type="nucleotide sequence ID" value="XM_004646056.3"/>
</dbReference>
<dbReference type="PIRSF" id="PIRSF000332">
    <property type="entry name" value="FMO"/>
    <property type="match status" value="1"/>
</dbReference>
<dbReference type="PRINTS" id="PR01125">
    <property type="entry name" value="FMOXYGENASE5"/>
</dbReference>
<reference evidence="32" key="1">
    <citation type="submission" date="2025-08" db="UniProtKB">
        <authorList>
            <consortium name="RefSeq"/>
        </authorList>
    </citation>
    <scope>IDENTIFICATION</scope>
</reference>
<evidence type="ECO:0000256" key="10">
    <source>
        <dbReference type="ARBA" id="ARBA00022827"/>
    </source>
</evidence>
<keyword evidence="9 29" id="KW-0256">Endoplasmic reticulum</keyword>
<keyword evidence="8" id="KW-0812">Transmembrane</keyword>
<evidence type="ECO:0000256" key="8">
    <source>
        <dbReference type="ARBA" id="ARBA00022692"/>
    </source>
</evidence>
<keyword evidence="6" id="KW-0597">Phosphoprotein</keyword>
<keyword evidence="5" id="KW-0488">Methylation</keyword>
<dbReference type="Gene3D" id="3.50.50.60">
    <property type="entry name" value="FAD/NAD(P)-binding domain"/>
    <property type="match status" value="1"/>
</dbReference>
<dbReference type="InterPro" id="IPR002257">
    <property type="entry name" value="Flavin_mOase_5"/>
</dbReference>
<dbReference type="GO" id="GO:0050661">
    <property type="term" value="F:NADP binding"/>
    <property type="evidence" value="ECO:0007669"/>
    <property type="project" value="InterPro"/>
</dbReference>
<dbReference type="GO" id="GO:0004499">
    <property type="term" value="F:N,N-dimethylaniline monooxygenase activity"/>
    <property type="evidence" value="ECO:0007669"/>
    <property type="project" value="UniProtKB-UniRule"/>
</dbReference>
<comment type="function">
    <text evidence="18">Acts as a Baeyer-Villiger monooxygenase on a broad range of substrates. Catalyzes the insertion of an oxygen atom into a carbon-carbon bond adjacent to a carbonyl, which converts ketones to esters. Active on diverse carbonyl compounds, whereas soft nucleophiles are mostly non- or poorly reactive. In contrast with other forms of FMO it is non- or poorly active on 'classical' substrates such as drugs, pesticides, and dietary components containing soft nucleophilic heteroatoms. Able to oxidize drug molecules bearing a carbonyl group on an aliphatic chain, such as nabumetone and pentoxifylline. Also, in the absence of substrates, shows slow but yet significant NADPH oxidase activity. Acts as a positive modulator of cholesterol biosynthesis as well as glucose homeostasis, promoting metabolic aging via pleiotropic effects.</text>
</comment>
<comment type="catalytic activity">
    <reaction evidence="28">
        <text>octan-3-one + NADPH + O2 + H(+) = pentyl propanoate + NADP(+) + H2O</text>
        <dbReference type="Rhea" id="RHEA:54840"/>
        <dbReference type="ChEBI" id="CHEBI:15377"/>
        <dbReference type="ChEBI" id="CHEBI:15378"/>
        <dbReference type="ChEBI" id="CHEBI:15379"/>
        <dbReference type="ChEBI" id="CHEBI:57783"/>
        <dbReference type="ChEBI" id="CHEBI:58349"/>
        <dbReference type="ChEBI" id="CHEBI:80946"/>
        <dbReference type="ChEBI" id="CHEBI:87373"/>
    </reaction>
    <physiologicalReaction direction="left-to-right" evidence="28">
        <dbReference type="Rhea" id="RHEA:54841"/>
    </physiologicalReaction>
</comment>
<evidence type="ECO:0000256" key="3">
    <source>
        <dbReference type="ARBA" id="ARBA00004586"/>
    </source>
</evidence>
<keyword evidence="17 29" id="KW-0472">Membrane</keyword>
<protein>
    <recommendedName>
        <fullName evidence="30">Flavin-containing monooxygenase</fullName>
        <ecNumber evidence="30">1.-.-.-</ecNumber>
    </recommendedName>
</protein>
<evidence type="ECO:0000256" key="2">
    <source>
        <dbReference type="ARBA" id="ARBA00004524"/>
    </source>
</evidence>
<dbReference type="FunFam" id="3.50.50.60:FF:000042">
    <property type="entry name" value="Dimethylaniline monooxygenase [N-oxide-forming]"/>
    <property type="match status" value="1"/>
</dbReference>
<keyword evidence="15 29" id="KW-0503">Monooxygenase</keyword>
<comment type="catalytic activity">
    <reaction evidence="25">
        <text>(2E)-geranial + NADPH + O2 + H(+) = (1E)-2,6-dimethylhepta-1,5-dien-1-yl formate + NADP(+) + H2O</text>
        <dbReference type="Rhea" id="RHEA:54860"/>
        <dbReference type="ChEBI" id="CHEBI:15377"/>
        <dbReference type="ChEBI" id="CHEBI:15378"/>
        <dbReference type="ChEBI" id="CHEBI:15379"/>
        <dbReference type="ChEBI" id="CHEBI:16980"/>
        <dbReference type="ChEBI" id="CHEBI:57783"/>
        <dbReference type="ChEBI" id="CHEBI:58349"/>
        <dbReference type="ChEBI" id="CHEBI:138375"/>
    </reaction>
    <physiologicalReaction direction="left-to-right" evidence="25">
        <dbReference type="Rhea" id="RHEA:54861"/>
    </physiologicalReaction>
</comment>
<name>A0A6P3FFX1_OCTDE</name>